<evidence type="ECO:0000313" key="6">
    <source>
        <dbReference type="Proteomes" id="UP000313312"/>
    </source>
</evidence>
<dbReference type="RefSeq" id="WP_014082472.1">
    <property type="nucleotide sequence ID" value="NZ_BAAAXT010000009.1"/>
</dbReference>
<protein>
    <recommendedName>
        <fullName evidence="4">D-isomer specific 2-hydroxyacid dehydrogenase NAD-binding domain-containing protein</fullName>
    </recommendedName>
</protein>
<dbReference type="EMBL" id="QFCR01000014">
    <property type="protein sequence ID" value="TNK90237.1"/>
    <property type="molecule type" value="Genomic_DNA"/>
</dbReference>
<accession>A0A5C4TI96</accession>
<dbReference type="Pfam" id="PF02826">
    <property type="entry name" value="2-Hacid_dh_C"/>
    <property type="match status" value="1"/>
</dbReference>
<keyword evidence="3" id="KW-0520">NAD</keyword>
<gene>
    <name evidence="5" type="ORF">DID87_04995</name>
</gene>
<sequence length="133" mass="14307">MVSIHVPYFPGVNDMMIGATEIGRMKPGAILVNTARGPLVDTAAVTAALDDGSLGGYATDVIAHGRNISGKQFDSLDDLGDQDLLDLMKHYPNVLVTPHMGYFTEPATEDMIRISFDNFHDAITTGATKNQVK</sequence>
<dbReference type="PROSITE" id="PS00671">
    <property type="entry name" value="D_2_HYDROXYACID_DH_3"/>
    <property type="match status" value="1"/>
</dbReference>
<evidence type="ECO:0000256" key="3">
    <source>
        <dbReference type="ARBA" id="ARBA00023027"/>
    </source>
</evidence>
<organism evidence="5 6">
    <name type="scientific">Fructilactobacillus sanfranciscensis</name>
    <name type="common">Lactobacillus sanfranciscensis</name>
    <dbReference type="NCBI Taxonomy" id="1625"/>
    <lineage>
        <taxon>Bacteria</taxon>
        <taxon>Bacillati</taxon>
        <taxon>Bacillota</taxon>
        <taxon>Bacilli</taxon>
        <taxon>Lactobacillales</taxon>
        <taxon>Lactobacillaceae</taxon>
        <taxon>Fructilactobacillus</taxon>
    </lineage>
</organism>
<dbReference type="Gene3D" id="3.40.50.720">
    <property type="entry name" value="NAD(P)-binding Rossmann-like Domain"/>
    <property type="match status" value="2"/>
</dbReference>
<dbReference type="InterPro" id="IPR006140">
    <property type="entry name" value="D-isomer_DH_NAD-bd"/>
</dbReference>
<evidence type="ECO:0000256" key="2">
    <source>
        <dbReference type="ARBA" id="ARBA00023002"/>
    </source>
</evidence>
<dbReference type="PANTHER" id="PTHR43026">
    <property type="entry name" value="2-HYDROXYACID DEHYDROGENASE HOMOLOG 1-RELATED"/>
    <property type="match status" value="1"/>
</dbReference>
<evidence type="ECO:0000313" key="5">
    <source>
        <dbReference type="EMBL" id="TNK90237.1"/>
    </source>
</evidence>
<dbReference type="InterPro" id="IPR029753">
    <property type="entry name" value="D-isomer_DH_CS"/>
</dbReference>
<dbReference type="GO" id="GO:0008720">
    <property type="term" value="F:D-lactate dehydrogenase (NAD+) activity"/>
    <property type="evidence" value="ECO:0007669"/>
    <property type="project" value="TreeGrafter"/>
</dbReference>
<dbReference type="AlphaFoldDB" id="A0A5C4TI96"/>
<evidence type="ECO:0000259" key="4">
    <source>
        <dbReference type="Pfam" id="PF02826"/>
    </source>
</evidence>
<evidence type="ECO:0000256" key="1">
    <source>
        <dbReference type="ARBA" id="ARBA00005854"/>
    </source>
</evidence>
<keyword evidence="2" id="KW-0560">Oxidoreductase</keyword>
<dbReference type="PANTHER" id="PTHR43026:SF1">
    <property type="entry name" value="2-HYDROXYACID DEHYDROGENASE HOMOLOG 1-RELATED"/>
    <property type="match status" value="1"/>
</dbReference>
<dbReference type="InterPro" id="IPR036291">
    <property type="entry name" value="NAD(P)-bd_dom_sf"/>
</dbReference>
<comment type="caution">
    <text evidence="5">The sequence shown here is derived from an EMBL/GenBank/DDBJ whole genome shotgun (WGS) entry which is preliminary data.</text>
</comment>
<dbReference type="SUPFAM" id="SSF51735">
    <property type="entry name" value="NAD(P)-binding Rossmann-fold domains"/>
    <property type="match status" value="1"/>
</dbReference>
<comment type="similarity">
    <text evidence="1">Belongs to the D-isomer specific 2-hydroxyacid dehydrogenase family.</text>
</comment>
<dbReference type="GeneID" id="93161159"/>
<dbReference type="InterPro" id="IPR058205">
    <property type="entry name" value="D-LDH-like"/>
</dbReference>
<name>A0A5C4TI96_FRUSA</name>
<feature type="domain" description="D-isomer specific 2-hydroxyacid dehydrogenase NAD-binding" evidence="4">
    <location>
        <begin position="1"/>
        <end position="101"/>
    </location>
</feature>
<dbReference type="GO" id="GO:0051287">
    <property type="term" value="F:NAD binding"/>
    <property type="evidence" value="ECO:0007669"/>
    <property type="project" value="InterPro"/>
</dbReference>
<reference evidence="5 6" key="1">
    <citation type="submission" date="2018-05" db="EMBL/GenBank/DDBJ databases">
        <title>Lactobacillus sanfranciscensis Ah4 draft denome sequence.</title>
        <authorList>
            <person name="Zhang G."/>
        </authorList>
    </citation>
    <scope>NUCLEOTIDE SEQUENCE [LARGE SCALE GENOMIC DNA]</scope>
    <source>
        <strain evidence="5 6">Ah4</strain>
    </source>
</reference>
<proteinExistence type="inferred from homology"/>
<dbReference type="Proteomes" id="UP000313312">
    <property type="component" value="Unassembled WGS sequence"/>
</dbReference>